<dbReference type="Gene3D" id="1.10.10.10">
    <property type="entry name" value="Winged helix-like DNA-binding domain superfamily/Winged helix DNA-binding domain"/>
    <property type="match status" value="1"/>
</dbReference>
<dbReference type="CDD" id="cd00609">
    <property type="entry name" value="AAT_like"/>
    <property type="match status" value="1"/>
</dbReference>
<protein>
    <submittedName>
        <fullName evidence="7">Aminotransferase class I/II-fold pyridoxal phosphate-dependent enzyme</fullName>
    </submittedName>
</protein>
<dbReference type="SMART" id="SM00345">
    <property type="entry name" value="HTH_GNTR"/>
    <property type="match status" value="1"/>
</dbReference>
<keyword evidence="7" id="KW-0032">Aminotransferase</keyword>
<dbReference type="SUPFAM" id="SSF46785">
    <property type="entry name" value="Winged helix' DNA-binding domain"/>
    <property type="match status" value="1"/>
</dbReference>
<dbReference type="AlphaFoldDB" id="A0AAJ5WDL2"/>
<dbReference type="PANTHER" id="PTHR46577:SF1">
    <property type="entry name" value="HTH-TYPE TRANSCRIPTIONAL REGULATORY PROTEIN GABR"/>
    <property type="match status" value="1"/>
</dbReference>
<proteinExistence type="inferred from homology"/>
<dbReference type="GO" id="GO:0003700">
    <property type="term" value="F:DNA-binding transcription factor activity"/>
    <property type="evidence" value="ECO:0007669"/>
    <property type="project" value="InterPro"/>
</dbReference>
<sequence length="488" mass="56740">MNKINAEIWRFPQPPNGPLTSVQVYKLIVKYIQTGIILPGSRIPSYRVVGKLNEIHRNTMFRIYKRLEDKGWLDPVKGSGTFVSLCFPNYDLLHPADRSIERLPVRLNNTPNIEIHNDHPPSDFIMLGLDTPGPHYLSHWLYLTQISKQAKVYGDFNQMDRISEMKSMEFKTAILDYLNKTRNFRISSSCLEVVLGRREALQQVFKVLLRPFDHVVNTAPRDAMVKKLITDCGAVLHDIKSFENGFIGKLKRLLKKTTIKALYVRQQCSYPEGYSIPENECVELLELAKKHQFYIIEEDDYHEFWYEIKPFKPLICQNHNGHVIYLGALSLLSIYMQQTRTIVAAAEFIQLMQFTYIGQSPFKDPLIEQAIAMMLNNNKLLHSIKKMQREKKEHMFEVGMQLVNALGNMVNVVKPLGGLSFWLEFPDARVLSESIIFIQKEDHKIPFHPYKGRFTLEEKNVCFGFGTWNVMEFQTPAKLLFEKLNSRY</sequence>
<evidence type="ECO:0000256" key="2">
    <source>
        <dbReference type="ARBA" id="ARBA00022898"/>
    </source>
</evidence>
<dbReference type="InterPro" id="IPR015421">
    <property type="entry name" value="PyrdxlP-dep_Trfase_major"/>
</dbReference>
<evidence type="ECO:0000313" key="8">
    <source>
        <dbReference type="Proteomes" id="UP001214530"/>
    </source>
</evidence>
<name>A0AAJ5WDL2_9SPHI</name>
<dbReference type="GO" id="GO:0008483">
    <property type="term" value="F:transaminase activity"/>
    <property type="evidence" value="ECO:0007669"/>
    <property type="project" value="UniProtKB-KW"/>
</dbReference>
<dbReference type="EMBL" id="CP119313">
    <property type="protein sequence ID" value="WEK21641.1"/>
    <property type="molecule type" value="Genomic_DNA"/>
</dbReference>
<dbReference type="InterPro" id="IPR004839">
    <property type="entry name" value="Aminotransferase_I/II_large"/>
</dbReference>
<dbReference type="Pfam" id="PF00155">
    <property type="entry name" value="Aminotran_1_2"/>
    <property type="match status" value="1"/>
</dbReference>
<feature type="domain" description="HTH gntR-type" evidence="6">
    <location>
        <begin position="18"/>
        <end position="86"/>
    </location>
</feature>
<keyword evidence="2" id="KW-0663">Pyridoxal phosphate</keyword>
<organism evidence="7 8">
    <name type="scientific">Candidatus Pedobacter colombiensis</name>
    <dbReference type="NCBI Taxonomy" id="3121371"/>
    <lineage>
        <taxon>Bacteria</taxon>
        <taxon>Pseudomonadati</taxon>
        <taxon>Bacteroidota</taxon>
        <taxon>Sphingobacteriia</taxon>
        <taxon>Sphingobacteriales</taxon>
        <taxon>Sphingobacteriaceae</taxon>
        <taxon>Pedobacter</taxon>
    </lineage>
</organism>
<keyword evidence="4" id="KW-0238">DNA-binding</keyword>
<dbReference type="InterPro" id="IPR051446">
    <property type="entry name" value="HTH_trans_reg/aminotransferase"/>
</dbReference>
<keyword evidence="7" id="KW-0808">Transferase</keyword>
<dbReference type="InterPro" id="IPR015424">
    <property type="entry name" value="PyrdxlP-dep_Trfase"/>
</dbReference>
<dbReference type="InterPro" id="IPR000524">
    <property type="entry name" value="Tscrpt_reg_HTH_GntR"/>
</dbReference>
<evidence type="ECO:0000259" key="6">
    <source>
        <dbReference type="PROSITE" id="PS50949"/>
    </source>
</evidence>
<evidence type="ECO:0000313" key="7">
    <source>
        <dbReference type="EMBL" id="WEK21641.1"/>
    </source>
</evidence>
<dbReference type="Pfam" id="PF00392">
    <property type="entry name" value="GntR"/>
    <property type="match status" value="1"/>
</dbReference>
<dbReference type="GO" id="GO:0030170">
    <property type="term" value="F:pyridoxal phosphate binding"/>
    <property type="evidence" value="ECO:0007669"/>
    <property type="project" value="InterPro"/>
</dbReference>
<evidence type="ECO:0000256" key="3">
    <source>
        <dbReference type="ARBA" id="ARBA00023015"/>
    </source>
</evidence>
<dbReference type="GO" id="GO:0003677">
    <property type="term" value="F:DNA binding"/>
    <property type="evidence" value="ECO:0007669"/>
    <property type="project" value="UniProtKB-KW"/>
</dbReference>
<comment type="similarity">
    <text evidence="1">In the C-terminal section; belongs to the class-I pyridoxal-phosphate-dependent aminotransferase family.</text>
</comment>
<reference evidence="7" key="1">
    <citation type="submission" date="2023-03" db="EMBL/GenBank/DDBJ databases">
        <title>Andean soil-derived lignocellulolytic bacterial consortium as a source of novel taxa and putative plastic-active enzymes.</title>
        <authorList>
            <person name="Diaz-Garcia L."/>
            <person name="Chuvochina M."/>
            <person name="Feuerriegel G."/>
            <person name="Bunk B."/>
            <person name="Sproer C."/>
            <person name="Streit W.R."/>
            <person name="Rodriguez L.M."/>
            <person name="Overmann J."/>
            <person name="Jimenez D.J."/>
        </authorList>
    </citation>
    <scope>NUCLEOTIDE SEQUENCE</scope>
    <source>
        <strain evidence="7">MAG 3858</strain>
    </source>
</reference>
<dbReference type="PANTHER" id="PTHR46577">
    <property type="entry name" value="HTH-TYPE TRANSCRIPTIONAL REGULATORY PROTEIN GABR"/>
    <property type="match status" value="1"/>
</dbReference>
<keyword evidence="3" id="KW-0805">Transcription regulation</keyword>
<dbReference type="CDD" id="cd07377">
    <property type="entry name" value="WHTH_GntR"/>
    <property type="match status" value="1"/>
</dbReference>
<dbReference type="Proteomes" id="UP001214530">
    <property type="component" value="Chromosome"/>
</dbReference>
<evidence type="ECO:0000256" key="5">
    <source>
        <dbReference type="ARBA" id="ARBA00023163"/>
    </source>
</evidence>
<keyword evidence="5" id="KW-0804">Transcription</keyword>
<dbReference type="InterPro" id="IPR036388">
    <property type="entry name" value="WH-like_DNA-bd_sf"/>
</dbReference>
<dbReference type="SUPFAM" id="SSF53383">
    <property type="entry name" value="PLP-dependent transferases"/>
    <property type="match status" value="1"/>
</dbReference>
<dbReference type="Gene3D" id="3.40.640.10">
    <property type="entry name" value="Type I PLP-dependent aspartate aminotransferase-like (Major domain)"/>
    <property type="match status" value="1"/>
</dbReference>
<dbReference type="PROSITE" id="PS50949">
    <property type="entry name" value="HTH_GNTR"/>
    <property type="match status" value="1"/>
</dbReference>
<accession>A0AAJ5WDL2</accession>
<evidence type="ECO:0000256" key="4">
    <source>
        <dbReference type="ARBA" id="ARBA00023125"/>
    </source>
</evidence>
<dbReference type="InterPro" id="IPR036390">
    <property type="entry name" value="WH_DNA-bd_sf"/>
</dbReference>
<evidence type="ECO:0000256" key="1">
    <source>
        <dbReference type="ARBA" id="ARBA00005384"/>
    </source>
</evidence>
<dbReference type="Gene3D" id="3.90.1150.10">
    <property type="entry name" value="Aspartate Aminotransferase, domain 1"/>
    <property type="match status" value="1"/>
</dbReference>
<gene>
    <name evidence="7" type="ORF">P0Y49_10885</name>
</gene>
<dbReference type="InterPro" id="IPR015422">
    <property type="entry name" value="PyrdxlP-dep_Trfase_small"/>
</dbReference>